<gene>
    <name evidence="1" type="ORF">FCL54_20950</name>
</gene>
<sequence length="159" mass="17696">MSCKHGHGECVCDVVREIDDVQRKVQGSECNVSCERSIQELIKGNYPTKDTIPFKLIGESGDEFKAKAPVKVHANHDFCIAFVRSSYFRVEKFVKEKECCAILELLCPIKSGYKITGFQRTGACITVDLDCFCSIICLPAVKAEKVYDPADLTCLVSEC</sequence>
<reference evidence="1 2" key="1">
    <citation type="submission" date="2019-04" db="EMBL/GenBank/DDBJ databases">
        <title>Bacillus caeni sp. nov., a bacterium isolated from mangrove sediment.</title>
        <authorList>
            <person name="Huang H."/>
            <person name="Mo K."/>
            <person name="Hu Y."/>
        </authorList>
    </citation>
    <scope>NUCLEOTIDE SEQUENCE [LARGE SCALE GENOMIC DNA]</scope>
    <source>
        <strain evidence="1 2">HB172195</strain>
    </source>
</reference>
<keyword evidence="1" id="KW-0167">Capsid protein</keyword>
<dbReference type="Pfam" id="PF10612">
    <property type="entry name" value="Spore-coat_CotZ"/>
    <property type="match status" value="2"/>
</dbReference>
<organism evidence="1 2">
    <name type="scientific">Exobacillus caeni</name>
    <dbReference type="NCBI Taxonomy" id="2574798"/>
    <lineage>
        <taxon>Bacteria</taxon>
        <taxon>Bacillati</taxon>
        <taxon>Bacillota</taxon>
        <taxon>Bacilli</taxon>
        <taxon>Bacillales</taxon>
        <taxon>Guptibacillaceae</taxon>
        <taxon>Exobacillus</taxon>
    </lineage>
</organism>
<dbReference type="RefSeq" id="WP_138129142.1">
    <property type="nucleotide sequence ID" value="NZ_SWLG01000023.1"/>
</dbReference>
<dbReference type="InterPro" id="IPR019593">
    <property type="entry name" value="Spore_coat_protein_Z/Y"/>
</dbReference>
<name>A0A5R9F1N2_9BACL</name>
<dbReference type="AlphaFoldDB" id="A0A5R9F1N2"/>
<dbReference type="OrthoDB" id="1655185at2"/>
<proteinExistence type="predicted"/>
<evidence type="ECO:0000313" key="1">
    <source>
        <dbReference type="EMBL" id="TLS35358.1"/>
    </source>
</evidence>
<keyword evidence="2" id="KW-1185">Reference proteome</keyword>
<protein>
    <submittedName>
        <fullName evidence="1">Spore coat protein</fullName>
    </submittedName>
</protein>
<comment type="caution">
    <text evidence="1">The sequence shown here is derived from an EMBL/GenBank/DDBJ whole genome shotgun (WGS) entry which is preliminary data.</text>
</comment>
<dbReference type="Proteomes" id="UP000308230">
    <property type="component" value="Unassembled WGS sequence"/>
</dbReference>
<keyword evidence="1" id="KW-0946">Virion</keyword>
<accession>A0A5R9F1N2</accession>
<evidence type="ECO:0000313" key="2">
    <source>
        <dbReference type="Proteomes" id="UP000308230"/>
    </source>
</evidence>
<dbReference type="EMBL" id="SWLG01000023">
    <property type="protein sequence ID" value="TLS35358.1"/>
    <property type="molecule type" value="Genomic_DNA"/>
</dbReference>